<dbReference type="GO" id="GO:0006508">
    <property type="term" value="P:proteolysis"/>
    <property type="evidence" value="ECO:0007669"/>
    <property type="project" value="UniProtKB-KW"/>
</dbReference>
<evidence type="ECO:0000256" key="2">
    <source>
        <dbReference type="ARBA" id="ARBA00009045"/>
    </source>
</evidence>
<dbReference type="Gene3D" id="1.20.1540.10">
    <property type="entry name" value="Rhomboid-like"/>
    <property type="match status" value="1"/>
</dbReference>
<dbReference type="PANTHER" id="PTHR43731">
    <property type="entry name" value="RHOMBOID PROTEASE"/>
    <property type="match status" value="1"/>
</dbReference>
<organism evidence="9">
    <name type="scientific">hydrothermal vent metagenome</name>
    <dbReference type="NCBI Taxonomy" id="652676"/>
    <lineage>
        <taxon>unclassified sequences</taxon>
        <taxon>metagenomes</taxon>
        <taxon>ecological metagenomes</taxon>
    </lineage>
</organism>
<proteinExistence type="inferred from homology"/>
<sequence length="231" mass="25280">MFVPLKDRNQLRVIPFPYVNVGIIVVTVAIFFLFQSGLVFSLQNGDLAFAVIPAVVFDFKTLPEGFIELPADLTLVTYVFLHGGWLHLAGNMAFLWVFGDNIEDAMGHVNYLIFYLLCGVAAGLAHAVMQPSSEAPLVGASGAVAGVIAAYLMLHPRVKVWVLVLWRVPLLLPAYLVLGLWVGFQVFNVVLAGPEDGVAWWAHIGGLAAGALLIVVFKRRDVPLFDRDLPR</sequence>
<dbReference type="GO" id="GO:0016020">
    <property type="term" value="C:membrane"/>
    <property type="evidence" value="ECO:0007669"/>
    <property type="project" value="UniProtKB-SubCell"/>
</dbReference>
<evidence type="ECO:0000259" key="8">
    <source>
        <dbReference type="Pfam" id="PF01694"/>
    </source>
</evidence>
<keyword evidence="5 7" id="KW-1133">Transmembrane helix</keyword>
<accession>A0A3B0T4H5</accession>
<dbReference type="AlphaFoldDB" id="A0A3B0T4H5"/>
<feature type="transmembrane region" description="Helical" evidence="7">
    <location>
        <begin position="12"/>
        <end position="34"/>
    </location>
</feature>
<feature type="transmembrane region" description="Helical" evidence="7">
    <location>
        <begin position="198"/>
        <end position="217"/>
    </location>
</feature>
<dbReference type="EMBL" id="UOEM01000060">
    <property type="protein sequence ID" value="VAW13235.1"/>
    <property type="molecule type" value="Genomic_DNA"/>
</dbReference>
<comment type="subcellular location">
    <subcellularLocation>
        <location evidence="1">Membrane</location>
        <topology evidence="1">Multi-pass membrane protein</topology>
    </subcellularLocation>
</comment>
<feature type="transmembrane region" description="Helical" evidence="7">
    <location>
        <begin position="161"/>
        <end position="186"/>
    </location>
</feature>
<dbReference type="SUPFAM" id="SSF144091">
    <property type="entry name" value="Rhomboid-like"/>
    <property type="match status" value="1"/>
</dbReference>
<evidence type="ECO:0000256" key="7">
    <source>
        <dbReference type="SAM" id="Phobius"/>
    </source>
</evidence>
<dbReference type="GO" id="GO:0004252">
    <property type="term" value="F:serine-type endopeptidase activity"/>
    <property type="evidence" value="ECO:0007669"/>
    <property type="project" value="InterPro"/>
</dbReference>
<evidence type="ECO:0000256" key="6">
    <source>
        <dbReference type="ARBA" id="ARBA00023136"/>
    </source>
</evidence>
<reference evidence="9" key="1">
    <citation type="submission" date="2018-06" db="EMBL/GenBank/DDBJ databases">
        <authorList>
            <person name="Zhirakovskaya E."/>
        </authorList>
    </citation>
    <scope>NUCLEOTIDE SEQUENCE</scope>
</reference>
<feature type="transmembrane region" description="Helical" evidence="7">
    <location>
        <begin position="75"/>
        <end position="97"/>
    </location>
</feature>
<dbReference type="Pfam" id="PF01694">
    <property type="entry name" value="Rhomboid"/>
    <property type="match status" value="1"/>
</dbReference>
<protein>
    <submittedName>
        <fullName evidence="9">FIG056164: rhomboid family serine protease</fullName>
    </submittedName>
</protein>
<gene>
    <name evidence="9" type="ORF">MNBD_ALPHA09-838</name>
</gene>
<dbReference type="InterPro" id="IPR022764">
    <property type="entry name" value="Peptidase_S54_rhomboid_dom"/>
</dbReference>
<evidence type="ECO:0000313" key="9">
    <source>
        <dbReference type="EMBL" id="VAW13235.1"/>
    </source>
</evidence>
<keyword evidence="4" id="KW-0378">Hydrolase</keyword>
<comment type="similarity">
    <text evidence="2">Belongs to the peptidase S54 family.</text>
</comment>
<keyword evidence="6 7" id="KW-0472">Membrane</keyword>
<evidence type="ECO:0000256" key="4">
    <source>
        <dbReference type="ARBA" id="ARBA00022801"/>
    </source>
</evidence>
<feature type="transmembrane region" description="Helical" evidence="7">
    <location>
        <begin position="109"/>
        <end position="129"/>
    </location>
</feature>
<evidence type="ECO:0000256" key="1">
    <source>
        <dbReference type="ARBA" id="ARBA00004141"/>
    </source>
</evidence>
<dbReference type="PANTHER" id="PTHR43731:SF14">
    <property type="entry name" value="PRESENILIN-ASSOCIATED RHOMBOID-LIKE PROTEIN, MITOCHONDRIAL"/>
    <property type="match status" value="1"/>
</dbReference>
<dbReference type="InterPro" id="IPR035952">
    <property type="entry name" value="Rhomboid-like_sf"/>
</dbReference>
<evidence type="ECO:0000256" key="3">
    <source>
        <dbReference type="ARBA" id="ARBA00022692"/>
    </source>
</evidence>
<feature type="transmembrane region" description="Helical" evidence="7">
    <location>
        <begin position="135"/>
        <end position="154"/>
    </location>
</feature>
<keyword evidence="9" id="KW-0645">Protease</keyword>
<name>A0A3B0T4H5_9ZZZZ</name>
<keyword evidence="3 7" id="KW-0812">Transmembrane</keyword>
<evidence type="ECO:0000256" key="5">
    <source>
        <dbReference type="ARBA" id="ARBA00022989"/>
    </source>
</evidence>
<feature type="domain" description="Peptidase S54 rhomboid" evidence="8">
    <location>
        <begin position="74"/>
        <end position="218"/>
    </location>
</feature>
<dbReference type="InterPro" id="IPR050925">
    <property type="entry name" value="Rhomboid_protease_S54"/>
</dbReference>